<dbReference type="EMBL" id="GBRH01246534">
    <property type="protein sequence ID" value="JAD51361.1"/>
    <property type="molecule type" value="Transcribed_RNA"/>
</dbReference>
<accession>A0A0A9AJL3</accession>
<sequence>MNIIVVNQIVQEILDIN</sequence>
<evidence type="ECO:0000313" key="1">
    <source>
        <dbReference type="EMBL" id="JAD51361.1"/>
    </source>
</evidence>
<proteinExistence type="predicted"/>
<reference evidence="1" key="2">
    <citation type="journal article" date="2015" name="Data Brief">
        <title>Shoot transcriptome of the giant reed, Arundo donax.</title>
        <authorList>
            <person name="Barrero R.A."/>
            <person name="Guerrero F.D."/>
            <person name="Moolhuijzen P."/>
            <person name="Goolsby J.A."/>
            <person name="Tidwell J."/>
            <person name="Bellgard S.E."/>
            <person name="Bellgard M.I."/>
        </authorList>
    </citation>
    <scope>NUCLEOTIDE SEQUENCE</scope>
    <source>
        <tissue evidence="1">Shoot tissue taken approximately 20 cm above the soil surface</tissue>
    </source>
</reference>
<protein>
    <submittedName>
        <fullName evidence="1">Uncharacterized protein</fullName>
    </submittedName>
</protein>
<organism evidence="1">
    <name type="scientific">Arundo donax</name>
    <name type="common">Giant reed</name>
    <name type="synonym">Donax arundinaceus</name>
    <dbReference type="NCBI Taxonomy" id="35708"/>
    <lineage>
        <taxon>Eukaryota</taxon>
        <taxon>Viridiplantae</taxon>
        <taxon>Streptophyta</taxon>
        <taxon>Embryophyta</taxon>
        <taxon>Tracheophyta</taxon>
        <taxon>Spermatophyta</taxon>
        <taxon>Magnoliopsida</taxon>
        <taxon>Liliopsida</taxon>
        <taxon>Poales</taxon>
        <taxon>Poaceae</taxon>
        <taxon>PACMAD clade</taxon>
        <taxon>Arundinoideae</taxon>
        <taxon>Arundineae</taxon>
        <taxon>Arundo</taxon>
    </lineage>
</organism>
<name>A0A0A9AJL3_ARUDO</name>
<dbReference type="AlphaFoldDB" id="A0A0A9AJL3"/>
<reference evidence="1" key="1">
    <citation type="submission" date="2014-09" db="EMBL/GenBank/DDBJ databases">
        <authorList>
            <person name="Magalhaes I.L.F."/>
            <person name="Oliveira U."/>
            <person name="Santos F.R."/>
            <person name="Vidigal T.H.D.A."/>
            <person name="Brescovit A.D."/>
            <person name="Santos A.J."/>
        </authorList>
    </citation>
    <scope>NUCLEOTIDE SEQUENCE</scope>
    <source>
        <tissue evidence="1">Shoot tissue taken approximately 20 cm above the soil surface</tissue>
    </source>
</reference>